<feature type="region of interest" description="Disordered" evidence="1">
    <location>
        <begin position="1"/>
        <end position="20"/>
    </location>
</feature>
<keyword evidence="3" id="KW-1185">Reference proteome</keyword>
<proteinExistence type="predicted"/>
<reference evidence="2 3" key="1">
    <citation type="journal article" date="2020" name="BMC Genomics">
        <title>Intraspecific diversification of the crop wild relative Brassica cretica Lam. using demographic model selection.</title>
        <authorList>
            <person name="Kioukis A."/>
            <person name="Michalopoulou V.A."/>
            <person name="Briers L."/>
            <person name="Pirintsos S."/>
            <person name="Studholme D.J."/>
            <person name="Pavlidis P."/>
            <person name="Sarris P.F."/>
        </authorList>
    </citation>
    <scope>NUCLEOTIDE SEQUENCE [LARGE SCALE GENOMIC DNA]</scope>
    <source>
        <strain evidence="3">cv. PFS-1207/04</strain>
    </source>
</reference>
<feature type="compositionally biased region" description="Polar residues" evidence="1">
    <location>
        <begin position="1"/>
        <end position="13"/>
    </location>
</feature>
<evidence type="ECO:0000256" key="1">
    <source>
        <dbReference type="SAM" id="MobiDB-lite"/>
    </source>
</evidence>
<evidence type="ECO:0000313" key="2">
    <source>
        <dbReference type="EMBL" id="KAF3562059.1"/>
    </source>
</evidence>
<name>A0ABQ7CRP2_BRACR</name>
<comment type="caution">
    <text evidence="2">The sequence shown here is derived from an EMBL/GenBank/DDBJ whole genome shotgun (WGS) entry which is preliminary data.</text>
</comment>
<accession>A0ABQ7CRP2</accession>
<dbReference type="Proteomes" id="UP000266723">
    <property type="component" value="Unassembled WGS sequence"/>
</dbReference>
<organism evidence="2 3">
    <name type="scientific">Brassica cretica</name>
    <name type="common">Mustard</name>
    <dbReference type="NCBI Taxonomy" id="69181"/>
    <lineage>
        <taxon>Eukaryota</taxon>
        <taxon>Viridiplantae</taxon>
        <taxon>Streptophyta</taxon>
        <taxon>Embryophyta</taxon>
        <taxon>Tracheophyta</taxon>
        <taxon>Spermatophyta</taxon>
        <taxon>Magnoliopsida</taxon>
        <taxon>eudicotyledons</taxon>
        <taxon>Gunneridae</taxon>
        <taxon>Pentapetalae</taxon>
        <taxon>rosids</taxon>
        <taxon>malvids</taxon>
        <taxon>Brassicales</taxon>
        <taxon>Brassicaceae</taxon>
        <taxon>Brassiceae</taxon>
        <taxon>Brassica</taxon>
    </lineage>
</organism>
<protein>
    <submittedName>
        <fullName evidence="2">Uncharacterized protein</fullName>
    </submittedName>
</protein>
<sequence>MMYQSSLSLTEHVSSWDDPQPSEKYCDIADHMDADCRTRYVSYLALKRAHYELPDCATATQHSPEDSLKKTIAFSLQLSSLSSKTKAATRNPSEALPKHLLLFSLYQLHLLSNFPVTSTNESYQKGTLHLKENLRTSPKESLRPQLRFTATFQLIILPLKIKHADSQSDQTYANSR</sequence>
<dbReference type="EMBL" id="QGKV02000759">
    <property type="protein sequence ID" value="KAF3562059.1"/>
    <property type="molecule type" value="Genomic_DNA"/>
</dbReference>
<gene>
    <name evidence="2" type="ORF">DY000_02017787</name>
</gene>
<evidence type="ECO:0000313" key="3">
    <source>
        <dbReference type="Proteomes" id="UP000266723"/>
    </source>
</evidence>